<dbReference type="EMBL" id="CP042425">
    <property type="protein sequence ID" value="QEL16581.1"/>
    <property type="molecule type" value="Genomic_DNA"/>
</dbReference>
<protein>
    <submittedName>
        <fullName evidence="2">FHA domain-containing protein</fullName>
    </submittedName>
</protein>
<dbReference type="CDD" id="cd00060">
    <property type="entry name" value="FHA"/>
    <property type="match status" value="1"/>
</dbReference>
<evidence type="ECO:0000313" key="2">
    <source>
        <dbReference type="EMBL" id="QEL16581.1"/>
    </source>
</evidence>
<dbReference type="SMART" id="SM00240">
    <property type="entry name" value="FHA"/>
    <property type="match status" value="1"/>
</dbReference>
<dbReference type="PANTHER" id="PTHR23308">
    <property type="entry name" value="NUCLEAR INHIBITOR OF PROTEIN PHOSPHATASE-1"/>
    <property type="match status" value="1"/>
</dbReference>
<dbReference type="Proteomes" id="UP000324974">
    <property type="component" value="Chromosome"/>
</dbReference>
<dbReference type="Gene3D" id="2.60.200.20">
    <property type="match status" value="1"/>
</dbReference>
<evidence type="ECO:0000313" key="3">
    <source>
        <dbReference type="Proteomes" id="UP000324974"/>
    </source>
</evidence>
<name>A0A5C1ABF9_9BACT</name>
<feature type="domain" description="FHA" evidence="1">
    <location>
        <begin position="21"/>
        <end position="70"/>
    </location>
</feature>
<dbReference type="AlphaFoldDB" id="A0A5C1ABF9"/>
<sequence length="118" mass="12974">MRARLVPVDGGPVLDLSKDLTLVGRSEDCDLFIDHKSVSKQHCVLVKTEGLVLVRDLGSTNGTRVNGTRVRRAALLPNDNLAIANFKYLVKFGEEPAAKKDEKKEAIKVNVLPDNYTS</sequence>
<gene>
    <name evidence="2" type="ORF">PX52LOC_03541</name>
</gene>
<dbReference type="InterPro" id="IPR050923">
    <property type="entry name" value="Cell_Proc_Reg/RNA_Proc"/>
</dbReference>
<reference evidence="3" key="1">
    <citation type="submission" date="2019-08" db="EMBL/GenBank/DDBJ databases">
        <title>Limnoglobus roseus gen. nov., sp. nov., a novel freshwater planctomycete with a giant genome from the family Gemmataceae.</title>
        <authorList>
            <person name="Kulichevskaya I.S."/>
            <person name="Naumoff D.G."/>
            <person name="Miroshnikov K."/>
            <person name="Ivanova A."/>
            <person name="Philippov D.A."/>
            <person name="Hakobyan A."/>
            <person name="Rijpstra I.C."/>
            <person name="Sinninghe Damste J.S."/>
            <person name="Liesack W."/>
            <person name="Dedysh S.N."/>
        </authorList>
    </citation>
    <scope>NUCLEOTIDE SEQUENCE [LARGE SCALE GENOMIC DNA]</scope>
    <source>
        <strain evidence="3">PX52</strain>
    </source>
</reference>
<dbReference type="KEGG" id="lrs:PX52LOC_03541"/>
<dbReference type="OrthoDB" id="277679at2"/>
<dbReference type="InterPro" id="IPR000253">
    <property type="entry name" value="FHA_dom"/>
</dbReference>
<dbReference type="PROSITE" id="PS50006">
    <property type="entry name" value="FHA_DOMAIN"/>
    <property type="match status" value="1"/>
</dbReference>
<keyword evidence="3" id="KW-1185">Reference proteome</keyword>
<accession>A0A5C1ABF9</accession>
<dbReference type="RefSeq" id="WP_149111293.1">
    <property type="nucleotide sequence ID" value="NZ_CP042425.1"/>
</dbReference>
<proteinExistence type="predicted"/>
<dbReference type="Pfam" id="PF00498">
    <property type="entry name" value="FHA"/>
    <property type="match status" value="1"/>
</dbReference>
<dbReference type="InterPro" id="IPR008984">
    <property type="entry name" value="SMAD_FHA_dom_sf"/>
</dbReference>
<dbReference type="SUPFAM" id="SSF49879">
    <property type="entry name" value="SMAD/FHA domain"/>
    <property type="match status" value="1"/>
</dbReference>
<organism evidence="2 3">
    <name type="scientific">Limnoglobus roseus</name>
    <dbReference type="NCBI Taxonomy" id="2598579"/>
    <lineage>
        <taxon>Bacteria</taxon>
        <taxon>Pseudomonadati</taxon>
        <taxon>Planctomycetota</taxon>
        <taxon>Planctomycetia</taxon>
        <taxon>Gemmatales</taxon>
        <taxon>Gemmataceae</taxon>
        <taxon>Limnoglobus</taxon>
    </lineage>
</organism>
<evidence type="ECO:0000259" key="1">
    <source>
        <dbReference type="PROSITE" id="PS50006"/>
    </source>
</evidence>